<organism evidence="1">
    <name type="scientific">candidate division CPR1 bacterium ADurb.Bin160</name>
    <dbReference type="NCBI Taxonomy" id="1852826"/>
    <lineage>
        <taxon>Bacteria</taxon>
        <taxon>candidate division CPR1</taxon>
    </lineage>
</organism>
<dbReference type="AlphaFoldDB" id="A0A1V5ZHL0"/>
<reference evidence="1" key="1">
    <citation type="submission" date="2017-02" db="EMBL/GenBank/DDBJ databases">
        <title>Delving into the versatile metabolic prowess of the omnipresent phylum Bacteroidetes.</title>
        <authorList>
            <person name="Nobu M.K."/>
            <person name="Mei R."/>
            <person name="Narihiro T."/>
            <person name="Kuroda K."/>
            <person name="Liu W.-T."/>
        </authorList>
    </citation>
    <scope>NUCLEOTIDE SEQUENCE</scope>
    <source>
        <strain evidence="1">ADurb.Bin160</strain>
    </source>
</reference>
<accession>A0A1V5ZHL0</accession>
<evidence type="ECO:0000313" key="1">
    <source>
        <dbReference type="EMBL" id="OQB39542.1"/>
    </source>
</evidence>
<name>A0A1V5ZHL0_9BACT</name>
<dbReference type="EMBL" id="MWDB01000089">
    <property type="protein sequence ID" value="OQB39542.1"/>
    <property type="molecule type" value="Genomic_DNA"/>
</dbReference>
<gene>
    <name evidence="1" type="ORF">BWY04_01564</name>
</gene>
<proteinExistence type="predicted"/>
<dbReference type="Proteomes" id="UP000485621">
    <property type="component" value="Unassembled WGS sequence"/>
</dbReference>
<sequence>MKRQKTTAELINTGYWLVFQTNQPVEIIDQLFKELNPTPEELSTFWEIFNSVGDILF</sequence>
<protein>
    <submittedName>
        <fullName evidence="1">Uncharacterized protein</fullName>
    </submittedName>
</protein>
<comment type="caution">
    <text evidence="1">The sequence shown here is derived from an EMBL/GenBank/DDBJ whole genome shotgun (WGS) entry which is preliminary data.</text>
</comment>